<accession>A0ABU1ZZC0</accession>
<name>A0ABU1ZZC0_9CORY</name>
<dbReference type="Gene3D" id="3.30.200.20">
    <property type="entry name" value="Phosphorylase Kinase, domain 1"/>
    <property type="match status" value="1"/>
</dbReference>
<comment type="caution">
    <text evidence="2">The sequence shown here is derived from an EMBL/GenBank/DDBJ whole genome shotgun (WGS) entry which is preliminary data.</text>
</comment>
<dbReference type="InterPro" id="IPR011009">
    <property type="entry name" value="Kinase-like_dom_sf"/>
</dbReference>
<dbReference type="EMBL" id="JAVDXZ010000001">
    <property type="protein sequence ID" value="MDR7330190.1"/>
    <property type="molecule type" value="Genomic_DNA"/>
</dbReference>
<dbReference type="Gene3D" id="1.20.1270.240">
    <property type="match status" value="1"/>
</dbReference>
<dbReference type="SUPFAM" id="SSF56112">
    <property type="entry name" value="Protein kinase-like (PK-like)"/>
    <property type="match status" value="1"/>
</dbReference>
<dbReference type="Gene3D" id="1.10.510.10">
    <property type="entry name" value="Transferase(Phosphotransferase) domain 1"/>
    <property type="match status" value="1"/>
</dbReference>
<keyword evidence="3" id="KW-1185">Reference proteome</keyword>
<proteinExistence type="inferred from homology"/>
<sequence length="251" mass="26855">MDTSGTFTKRPNEYRAAAAEAAGLRWLRQASDVVVEVLGADDDMLTLRRVQAVRPTPEAARVAGRELARIHDAGAEAFGSPPPGWDGPNYIGRQEQECTPTDDWAGFYARQRVRPFAEKAVRAGNLDAAGIAIVDKALAAVAAAGFEPAPARLHGDLWAGNLLFGPDGPVLIDPAAHGGHRQTDLAMLALFGAPHLDEIRAGYEEVHPLPPRWLELTEIHQLHPLAVHAASHGPSYGRALVAAARVTMSLL</sequence>
<dbReference type="PIRSF" id="PIRSF006221">
    <property type="entry name" value="Ketosamine-3-kinase"/>
    <property type="match status" value="1"/>
</dbReference>
<protein>
    <submittedName>
        <fullName evidence="2">Fructosamine-3-kinase</fullName>
    </submittedName>
</protein>
<dbReference type="PANTHER" id="PTHR12149:SF8">
    <property type="entry name" value="PROTEIN-RIBULOSAMINE 3-KINASE"/>
    <property type="match status" value="1"/>
</dbReference>
<comment type="similarity">
    <text evidence="1">Belongs to the fructosamine kinase family.</text>
</comment>
<dbReference type="Pfam" id="PF03881">
    <property type="entry name" value="Fructosamin_kin"/>
    <property type="match status" value="1"/>
</dbReference>
<dbReference type="RefSeq" id="WP_290195660.1">
    <property type="nucleotide sequence ID" value="NZ_CP047654.1"/>
</dbReference>
<dbReference type="Proteomes" id="UP001180840">
    <property type="component" value="Unassembled WGS sequence"/>
</dbReference>
<evidence type="ECO:0000256" key="1">
    <source>
        <dbReference type="PIRNR" id="PIRNR006221"/>
    </source>
</evidence>
<dbReference type="PANTHER" id="PTHR12149">
    <property type="entry name" value="FRUCTOSAMINE 3 KINASE-RELATED PROTEIN"/>
    <property type="match status" value="1"/>
</dbReference>
<gene>
    <name evidence="2" type="ORF">J2S39_001866</name>
</gene>
<reference evidence="2" key="1">
    <citation type="submission" date="2023-07" db="EMBL/GenBank/DDBJ databases">
        <title>Sequencing the genomes of 1000 actinobacteria strains.</title>
        <authorList>
            <person name="Klenk H.-P."/>
        </authorList>
    </citation>
    <scope>NUCLEOTIDE SEQUENCE</scope>
    <source>
        <strain evidence="2">DSM 107476</strain>
    </source>
</reference>
<keyword evidence="1" id="KW-0808">Transferase</keyword>
<dbReference type="InterPro" id="IPR016477">
    <property type="entry name" value="Fructo-/Ketosamine-3-kinase"/>
</dbReference>
<evidence type="ECO:0000313" key="2">
    <source>
        <dbReference type="EMBL" id="MDR7330190.1"/>
    </source>
</evidence>
<organism evidence="2 3">
    <name type="scientific">Corynebacterium guangdongense</name>
    <dbReference type="NCBI Taxonomy" id="1783348"/>
    <lineage>
        <taxon>Bacteria</taxon>
        <taxon>Bacillati</taxon>
        <taxon>Actinomycetota</taxon>
        <taxon>Actinomycetes</taxon>
        <taxon>Mycobacteriales</taxon>
        <taxon>Corynebacteriaceae</taxon>
        <taxon>Corynebacterium</taxon>
    </lineage>
</organism>
<evidence type="ECO:0000313" key="3">
    <source>
        <dbReference type="Proteomes" id="UP001180840"/>
    </source>
</evidence>
<keyword evidence="1" id="KW-0418">Kinase</keyword>